<comment type="similarity">
    <text evidence="3 4">Belongs to the RlpA family.</text>
</comment>
<keyword evidence="8" id="KW-1185">Reference proteome</keyword>
<dbReference type="SUPFAM" id="SSF50685">
    <property type="entry name" value="Barwin-like endoglucanases"/>
    <property type="match status" value="1"/>
</dbReference>
<dbReference type="OrthoDB" id="9779128at2"/>
<dbReference type="STRING" id="211165.GCA_000317285_01087"/>
<dbReference type="Proteomes" id="UP000268857">
    <property type="component" value="Unassembled WGS sequence"/>
</dbReference>
<evidence type="ECO:0000256" key="5">
    <source>
        <dbReference type="SAM" id="MobiDB-lite"/>
    </source>
</evidence>
<sequence>MKSLFYSCFNIGRMNQKHLWTVVAVVSTVLGTPLIGRSETTQKTAQASPTQPYGDVVKVGEYKSPTANPVSNATAIAKIHTHETAGRPAATLYIRDIPVLTFTGQKSVASTETKVGEIANTNGVYKTLDTSSATKVATTGGTGAVVGNQANSAQDDPVQRASVVAAKVNQLVLDKVDAGKITVSWRAKDASTAVSQSQNKSLPAQDTPSGRFLIKANGKELVEINENTRLADTTKDLAQDALQATNRLRRLIGNASPLNGIADLPPVRVPMSIPKLPQKVAGQVLATFRGIASFYGYDFAGNRTATGERFNPEGMTAAHRSLPFGTRVRVTNTRNGRSVVVRINDRGPFIRGRVIDLSTGAARVLGMIGSGLAPVRIEVLGR</sequence>
<evidence type="ECO:0000259" key="6">
    <source>
        <dbReference type="Pfam" id="PF03330"/>
    </source>
</evidence>
<evidence type="ECO:0000256" key="3">
    <source>
        <dbReference type="HAMAP-Rule" id="MF_02071"/>
    </source>
</evidence>
<dbReference type="EMBL" id="RSCJ01000026">
    <property type="protein sequence ID" value="RUR75099.1"/>
    <property type="molecule type" value="Genomic_DNA"/>
</dbReference>
<feature type="domain" description="RlpA-like protein double-psi beta-barrel" evidence="6">
    <location>
        <begin position="288"/>
        <end position="377"/>
    </location>
</feature>
<dbReference type="NCBIfam" id="TIGR00413">
    <property type="entry name" value="rlpA"/>
    <property type="match status" value="1"/>
</dbReference>
<dbReference type="HAMAP" id="MF_02071">
    <property type="entry name" value="RlpA"/>
    <property type="match status" value="1"/>
</dbReference>
<dbReference type="GO" id="GO:0071555">
    <property type="term" value="P:cell wall organization"/>
    <property type="evidence" value="ECO:0007669"/>
    <property type="project" value="UniProtKB-KW"/>
</dbReference>
<name>A0A3S0ZLC0_CHLFR</name>
<dbReference type="Pfam" id="PF03330">
    <property type="entry name" value="DPBB_1"/>
    <property type="match status" value="1"/>
</dbReference>
<dbReference type="GO" id="GO:0000270">
    <property type="term" value="P:peptidoglycan metabolic process"/>
    <property type="evidence" value="ECO:0007669"/>
    <property type="project" value="UniProtKB-UniRule"/>
</dbReference>
<dbReference type="InterPro" id="IPR034718">
    <property type="entry name" value="RlpA"/>
</dbReference>
<dbReference type="InterPro" id="IPR036908">
    <property type="entry name" value="RlpA-like_sf"/>
</dbReference>
<protein>
    <recommendedName>
        <fullName evidence="3">Probable endolytic peptidoglycan transglycosylase RlpA</fullName>
        <ecNumber evidence="3">4.2.2.-</ecNumber>
    </recommendedName>
</protein>
<dbReference type="GO" id="GO:0008932">
    <property type="term" value="F:lytic endotransglycosylase activity"/>
    <property type="evidence" value="ECO:0007669"/>
    <property type="project" value="UniProtKB-UniRule"/>
</dbReference>
<dbReference type="EC" id="4.2.2.-" evidence="3"/>
<dbReference type="PANTHER" id="PTHR34183">
    <property type="entry name" value="ENDOLYTIC PEPTIDOGLYCAN TRANSGLYCOSYLASE RLPA"/>
    <property type="match status" value="1"/>
</dbReference>
<gene>
    <name evidence="3" type="primary">rlpA</name>
    <name evidence="7" type="ORF">PCC6912_49420</name>
</gene>
<proteinExistence type="inferred from homology"/>
<evidence type="ECO:0000256" key="1">
    <source>
        <dbReference type="ARBA" id="ARBA00023239"/>
    </source>
</evidence>
<keyword evidence="1 3" id="KW-0456">Lyase</keyword>
<keyword evidence="2 3" id="KW-0961">Cell wall biogenesis/degradation</keyword>
<feature type="compositionally biased region" description="Polar residues" evidence="5">
    <location>
        <begin position="192"/>
        <end position="208"/>
    </location>
</feature>
<evidence type="ECO:0000313" key="8">
    <source>
        <dbReference type="Proteomes" id="UP000268857"/>
    </source>
</evidence>
<accession>A0A3S0ZLC0</accession>
<evidence type="ECO:0000256" key="4">
    <source>
        <dbReference type="RuleBase" id="RU003495"/>
    </source>
</evidence>
<dbReference type="AlphaFoldDB" id="A0A3S0ZLC0"/>
<dbReference type="RefSeq" id="WP_016873645.1">
    <property type="nucleotide sequence ID" value="NZ_AJLN01000047.1"/>
</dbReference>
<dbReference type="PANTHER" id="PTHR34183:SF8">
    <property type="entry name" value="ENDOLYTIC PEPTIDOGLYCAN TRANSGLYCOSYLASE RLPA-RELATED"/>
    <property type="match status" value="1"/>
</dbReference>
<comment type="function">
    <text evidence="3">Lytic transglycosylase with a strong preference for naked glycan strands that lack stem peptides.</text>
</comment>
<evidence type="ECO:0000313" key="7">
    <source>
        <dbReference type="EMBL" id="RUR75099.1"/>
    </source>
</evidence>
<reference evidence="7 8" key="1">
    <citation type="journal article" date="2019" name="Genome Biol. Evol.">
        <title>Day and night: Metabolic profiles and evolutionary relationships of six axenic non-marine cyanobacteria.</title>
        <authorList>
            <person name="Will S.E."/>
            <person name="Henke P."/>
            <person name="Boedeker C."/>
            <person name="Huang S."/>
            <person name="Brinkmann H."/>
            <person name="Rohde M."/>
            <person name="Jarek M."/>
            <person name="Friedl T."/>
            <person name="Seufert S."/>
            <person name="Schumacher M."/>
            <person name="Overmann J."/>
            <person name="Neumann-Schaal M."/>
            <person name="Petersen J."/>
        </authorList>
    </citation>
    <scope>NUCLEOTIDE SEQUENCE [LARGE SCALE GENOMIC DNA]</scope>
    <source>
        <strain evidence="7 8">PCC 6912</strain>
    </source>
</reference>
<organism evidence="7 8">
    <name type="scientific">Chlorogloeopsis fritschii PCC 6912</name>
    <dbReference type="NCBI Taxonomy" id="211165"/>
    <lineage>
        <taxon>Bacteria</taxon>
        <taxon>Bacillati</taxon>
        <taxon>Cyanobacteriota</taxon>
        <taxon>Cyanophyceae</taxon>
        <taxon>Nostocales</taxon>
        <taxon>Chlorogloeopsidaceae</taxon>
        <taxon>Chlorogloeopsis</taxon>
    </lineage>
</organism>
<dbReference type="InterPro" id="IPR009009">
    <property type="entry name" value="RlpA-like_DPBB"/>
</dbReference>
<dbReference type="Gene3D" id="2.40.40.10">
    <property type="entry name" value="RlpA-like domain"/>
    <property type="match status" value="1"/>
</dbReference>
<comment type="caution">
    <text evidence="7">The sequence shown here is derived from an EMBL/GenBank/DDBJ whole genome shotgun (WGS) entry which is preliminary data.</text>
</comment>
<dbReference type="InterPro" id="IPR012997">
    <property type="entry name" value="RplA"/>
</dbReference>
<dbReference type="CDD" id="cd22268">
    <property type="entry name" value="DPBB_RlpA-like"/>
    <property type="match status" value="1"/>
</dbReference>
<feature type="region of interest" description="Disordered" evidence="5">
    <location>
        <begin position="190"/>
        <end position="209"/>
    </location>
</feature>
<evidence type="ECO:0000256" key="2">
    <source>
        <dbReference type="ARBA" id="ARBA00023316"/>
    </source>
</evidence>